<dbReference type="GO" id="GO:0022857">
    <property type="term" value="F:transmembrane transporter activity"/>
    <property type="evidence" value="ECO:0007669"/>
    <property type="project" value="InterPro"/>
</dbReference>
<feature type="domain" description="EamA" evidence="7">
    <location>
        <begin position="162"/>
        <end position="299"/>
    </location>
</feature>
<accession>A0AAN9RA06</accession>
<keyword evidence="4 6" id="KW-1133">Transmembrane helix</keyword>
<dbReference type="PANTHER" id="PTHR31218">
    <property type="entry name" value="WAT1-RELATED PROTEIN"/>
    <property type="match status" value="1"/>
</dbReference>
<reference evidence="8 9" key="1">
    <citation type="submission" date="2024-01" db="EMBL/GenBank/DDBJ databases">
        <title>The genomes of 5 underutilized Papilionoideae crops provide insights into root nodulation and disease resistanc.</title>
        <authorList>
            <person name="Jiang F."/>
        </authorList>
    </citation>
    <scope>NUCLEOTIDE SEQUENCE [LARGE SCALE GENOMIC DNA]</scope>
    <source>
        <strain evidence="8">JINMINGXINNONG_FW02</strain>
        <tissue evidence="8">Leaves</tissue>
    </source>
</reference>
<dbReference type="SUPFAM" id="SSF103481">
    <property type="entry name" value="Multidrug resistance efflux transporter EmrE"/>
    <property type="match status" value="1"/>
</dbReference>
<name>A0AAN9RA06_PHACN</name>
<feature type="transmembrane region" description="Helical" evidence="6">
    <location>
        <begin position="160"/>
        <end position="179"/>
    </location>
</feature>
<organism evidence="8 9">
    <name type="scientific">Phaseolus coccineus</name>
    <name type="common">Scarlet runner bean</name>
    <name type="synonym">Phaseolus multiflorus</name>
    <dbReference type="NCBI Taxonomy" id="3886"/>
    <lineage>
        <taxon>Eukaryota</taxon>
        <taxon>Viridiplantae</taxon>
        <taxon>Streptophyta</taxon>
        <taxon>Embryophyta</taxon>
        <taxon>Tracheophyta</taxon>
        <taxon>Spermatophyta</taxon>
        <taxon>Magnoliopsida</taxon>
        <taxon>eudicotyledons</taxon>
        <taxon>Gunneridae</taxon>
        <taxon>Pentapetalae</taxon>
        <taxon>rosids</taxon>
        <taxon>fabids</taxon>
        <taxon>Fabales</taxon>
        <taxon>Fabaceae</taxon>
        <taxon>Papilionoideae</taxon>
        <taxon>50 kb inversion clade</taxon>
        <taxon>NPAAA clade</taxon>
        <taxon>indigoferoid/millettioid clade</taxon>
        <taxon>Phaseoleae</taxon>
        <taxon>Phaseolus</taxon>
    </lineage>
</organism>
<gene>
    <name evidence="8" type="ORF">VNO80_09915</name>
</gene>
<proteinExistence type="inferred from homology"/>
<evidence type="ECO:0000256" key="6">
    <source>
        <dbReference type="RuleBase" id="RU363077"/>
    </source>
</evidence>
<dbReference type="InterPro" id="IPR000620">
    <property type="entry name" value="EamA_dom"/>
</dbReference>
<evidence type="ECO:0000256" key="4">
    <source>
        <dbReference type="ARBA" id="ARBA00022989"/>
    </source>
</evidence>
<feature type="domain" description="EamA" evidence="7">
    <location>
        <begin position="16"/>
        <end position="153"/>
    </location>
</feature>
<protein>
    <recommendedName>
        <fullName evidence="6">WAT1-related protein</fullName>
    </recommendedName>
</protein>
<sequence length="335" mass="36589">MTRSGNGTGKLLPFVGMIVAMLTQSGSMVVIKVAIDDINKYVMVVYTFALCTILLLPYALFLQRRSQGPALNFIVLCRFFLLASFGSLGTVVAYVGIDLSSPSLLSAILNLLPAFTFVLALAFRMEEVHWRNSSSQAKVLGTIVSIAGAFVVILYKAKLIMGGIACVADALFTAMWYIYQASVGEIYPDIDVTVIVFFQLLFSTVQCGVFALFSVRDLAEWKLKMDIGLIGILYQAIIATLLRYLLCMWGIIKAGALFCAMFQPVAIIFTVWMGAIFLGDDFTLGSLIGAVVIVIGFYAVQWGKSKEEYEIAKGVQHLDSESLSHGVPLLQDSNT</sequence>
<dbReference type="AlphaFoldDB" id="A0AAN9RA06"/>
<comment type="similarity">
    <text evidence="2 6">Belongs to the drug/metabolite transporter (DMT) superfamily. Plant drug/metabolite exporter (P-DME) (TC 2.A.7.4) family.</text>
</comment>
<feature type="transmembrane region" description="Helical" evidence="6">
    <location>
        <begin position="12"/>
        <end position="35"/>
    </location>
</feature>
<feature type="transmembrane region" description="Helical" evidence="6">
    <location>
        <begin position="258"/>
        <end position="278"/>
    </location>
</feature>
<feature type="transmembrane region" description="Helical" evidence="6">
    <location>
        <begin position="284"/>
        <end position="303"/>
    </location>
</feature>
<keyword evidence="3 6" id="KW-0812">Transmembrane</keyword>
<evidence type="ECO:0000313" key="9">
    <source>
        <dbReference type="Proteomes" id="UP001374584"/>
    </source>
</evidence>
<comment type="caution">
    <text evidence="8">The sequence shown here is derived from an EMBL/GenBank/DDBJ whole genome shotgun (WGS) entry which is preliminary data.</text>
</comment>
<feature type="transmembrane region" description="Helical" evidence="6">
    <location>
        <begin position="191"/>
        <end position="215"/>
    </location>
</feature>
<dbReference type="GO" id="GO:0016020">
    <property type="term" value="C:membrane"/>
    <property type="evidence" value="ECO:0007669"/>
    <property type="project" value="UniProtKB-SubCell"/>
</dbReference>
<evidence type="ECO:0000313" key="8">
    <source>
        <dbReference type="EMBL" id="KAK7367895.1"/>
    </source>
</evidence>
<comment type="subcellular location">
    <subcellularLocation>
        <location evidence="1 6">Membrane</location>
        <topology evidence="1 6">Multi-pass membrane protein</topology>
    </subcellularLocation>
</comment>
<feature type="transmembrane region" description="Helical" evidence="6">
    <location>
        <begin position="103"/>
        <end position="123"/>
    </location>
</feature>
<dbReference type="InterPro" id="IPR030184">
    <property type="entry name" value="WAT1-related"/>
</dbReference>
<evidence type="ECO:0000256" key="1">
    <source>
        <dbReference type="ARBA" id="ARBA00004141"/>
    </source>
</evidence>
<dbReference type="Pfam" id="PF00892">
    <property type="entry name" value="EamA"/>
    <property type="match status" value="2"/>
</dbReference>
<evidence type="ECO:0000256" key="5">
    <source>
        <dbReference type="ARBA" id="ARBA00023136"/>
    </source>
</evidence>
<evidence type="ECO:0000256" key="2">
    <source>
        <dbReference type="ARBA" id="ARBA00007635"/>
    </source>
</evidence>
<feature type="transmembrane region" description="Helical" evidence="6">
    <location>
        <begin position="73"/>
        <end position="97"/>
    </location>
</feature>
<keyword evidence="5 6" id="KW-0472">Membrane</keyword>
<dbReference type="EMBL" id="JAYMYR010000004">
    <property type="protein sequence ID" value="KAK7367895.1"/>
    <property type="molecule type" value="Genomic_DNA"/>
</dbReference>
<keyword evidence="9" id="KW-1185">Reference proteome</keyword>
<feature type="transmembrane region" description="Helical" evidence="6">
    <location>
        <begin position="135"/>
        <end position="154"/>
    </location>
</feature>
<dbReference type="Proteomes" id="UP001374584">
    <property type="component" value="Unassembled WGS sequence"/>
</dbReference>
<dbReference type="InterPro" id="IPR037185">
    <property type="entry name" value="EmrE-like"/>
</dbReference>
<evidence type="ECO:0000256" key="3">
    <source>
        <dbReference type="ARBA" id="ARBA00022692"/>
    </source>
</evidence>
<feature type="transmembrane region" description="Helical" evidence="6">
    <location>
        <begin position="41"/>
        <end position="61"/>
    </location>
</feature>
<feature type="transmembrane region" description="Helical" evidence="6">
    <location>
        <begin position="227"/>
        <end position="246"/>
    </location>
</feature>
<evidence type="ECO:0000259" key="7">
    <source>
        <dbReference type="Pfam" id="PF00892"/>
    </source>
</evidence>